<dbReference type="PANTHER" id="PTHR31102:SF1">
    <property type="entry name" value="CATION_H+ EXCHANGER DOMAIN-CONTAINING PROTEIN"/>
    <property type="match status" value="1"/>
</dbReference>
<evidence type="ECO:0008006" key="4">
    <source>
        <dbReference type="Google" id="ProtNLM"/>
    </source>
</evidence>
<feature type="transmembrane region" description="Helical" evidence="1">
    <location>
        <begin position="289"/>
        <end position="312"/>
    </location>
</feature>
<feature type="transmembrane region" description="Helical" evidence="1">
    <location>
        <begin position="213"/>
        <end position="236"/>
    </location>
</feature>
<name>A4RTX5_OSTLU</name>
<dbReference type="PANTHER" id="PTHR31102">
    <property type="match status" value="1"/>
</dbReference>
<dbReference type="KEGG" id="olu:OSTLU_30420"/>
<feature type="transmembrane region" description="Helical" evidence="1">
    <location>
        <begin position="180"/>
        <end position="201"/>
    </location>
</feature>
<proteinExistence type="predicted"/>
<feature type="transmembrane region" description="Helical" evidence="1">
    <location>
        <begin position="124"/>
        <end position="143"/>
    </location>
</feature>
<protein>
    <recommendedName>
        <fullName evidence="4">Cation/H+ exchanger domain-containing protein</fullName>
    </recommendedName>
</protein>
<dbReference type="EMBL" id="CP000583">
    <property type="protein sequence ID" value="ABO94865.1"/>
    <property type="molecule type" value="Genomic_DNA"/>
</dbReference>
<keyword evidence="1" id="KW-0812">Transmembrane</keyword>
<feature type="transmembrane region" description="Helical" evidence="1">
    <location>
        <begin position="93"/>
        <end position="112"/>
    </location>
</feature>
<feature type="transmembrane region" description="Helical" evidence="1">
    <location>
        <begin position="149"/>
        <end position="168"/>
    </location>
</feature>
<feature type="transmembrane region" description="Helical" evidence="1">
    <location>
        <begin position="248"/>
        <end position="269"/>
    </location>
</feature>
<evidence type="ECO:0000313" key="3">
    <source>
        <dbReference type="Proteomes" id="UP000001568"/>
    </source>
</evidence>
<dbReference type="Gramene" id="ABO94865">
    <property type="protein sequence ID" value="ABO94865"/>
    <property type="gene ID" value="OSTLU_30420"/>
</dbReference>
<dbReference type="InterPro" id="IPR051843">
    <property type="entry name" value="CPA1_transporter"/>
</dbReference>
<feature type="transmembrane region" description="Helical" evidence="1">
    <location>
        <begin position="12"/>
        <end position="35"/>
    </location>
</feature>
<keyword evidence="1" id="KW-0472">Membrane</keyword>
<dbReference type="OrthoDB" id="423807at2759"/>
<sequence length="328" mass="33033">MLATTALGAAFFELPIATAFALGFLMCGISLAVVIPPAVAMKRTGLGVEAGVPDLVVAASSFDGILCIVGFGVCGGVVAASGGGGASAMAWKVPTQLVVGALGGVGAAEFATRSGLLSAPGNRASATSDASMILSVVLLILFAAKRLEVNGGGALASIAFCVAVSSAWKSRGMEDALKETTAFMNALWAEFAAPLLFVIIGCTLDLHAMTGDVAAKAIGIIALGGIVRALGVFLSTAASESMNLRERAFIALAWTPKATIQAALANVVYDQAVTAHGVGSPEALDGEKLLQTALLSILITAPLGAWCIAYFAPRLLKQETKPVAIAVA</sequence>
<evidence type="ECO:0000256" key="1">
    <source>
        <dbReference type="SAM" id="Phobius"/>
    </source>
</evidence>
<accession>A4RTX5</accession>
<dbReference type="GO" id="GO:0098662">
    <property type="term" value="P:inorganic cation transmembrane transport"/>
    <property type="evidence" value="ECO:0007669"/>
    <property type="project" value="TreeGrafter"/>
</dbReference>
<dbReference type="GeneID" id="5001066"/>
<keyword evidence="1" id="KW-1133">Transmembrane helix</keyword>
<dbReference type="AlphaFoldDB" id="A4RTX5"/>
<dbReference type="Proteomes" id="UP000001568">
    <property type="component" value="Chromosome 3"/>
</dbReference>
<dbReference type="eggNOG" id="KOG3826">
    <property type="taxonomic scope" value="Eukaryota"/>
</dbReference>
<organism evidence="2 3">
    <name type="scientific">Ostreococcus lucimarinus (strain CCE9901)</name>
    <dbReference type="NCBI Taxonomy" id="436017"/>
    <lineage>
        <taxon>Eukaryota</taxon>
        <taxon>Viridiplantae</taxon>
        <taxon>Chlorophyta</taxon>
        <taxon>Mamiellophyceae</taxon>
        <taxon>Mamiellales</taxon>
        <taxon>Bathycoccaceae</taxon>
        <taxon>Ostreococcus</taxon>
    </lineage>
</organism>
<gene>
    <name evidence="2" type="ORF">OSTLU_30420</name>
</gene>
<feature type="transmembrane region" description="Helical" evidence="1">
    <location>
        <begin position="55"/>
        <end position="81"/>
    </location>
</feature>
<evidence type="ECO:0000313" key="2">
    <source>
        <dbReference type="EMBL" id="ABO94865.1"/>
    </source>
</evidence>
<dbReference type="HOGENOM" id="CLU_018415_4_0_1"/>
<dbReference type="RefSeq" id="XP_001416572.1">
    <property type="nucleotide sequence ID" value="XM_001416535.1"/>
</dbReference>
<keyword evidence="3" id="KW-1185">Reference proteome</keyword>
<reference evidence="2 3" key="1">
    <citation type="journal article" date="2007" name="Proc. Natl. Acad. Sci. U.S.A.">
        <title>The tiny eukaryote Ostreococcus provides genomic insights into the paradox of plankton speciation.</title>
        <authorList>
            <person name="Palenik B."/>
            <person name="Grimwood J."/>
            <person name="Aerts A."/>
            <person name="Rouze P."/>
            <person name="Salamov A."/>
            <person name="Putnam N."/>
            <person name="Dupont C."/>
            <person name="Jorgensen R."/>
            <person name="Derelle E."/>
            <person name="Rombauts S."/>
            <person name="Zhou K."/>
            <person name="Otillar R."/>
            <person name="Merchant S.S."/>
            <person name="Podell S."/>
            <person name="Gaasterland T."/>
            <person name="Napoli C."/>
            <person name="Gendler K."/>
            <person name="Manuell A."/>
            <person name="Tai V."/>
            <person name="Vallon O."/>
            <person name="Piganeau G."/>
            <person name="Jancek S."/>
            <person name="Heijde M."/>
            <person name="Jabbari K."/>
            <person name="Bowler C."/>
            <person name="Lohr M."/>
            <person name="Robbens S."/>
            <person name="Werner G."/>
            <person name="Dubchak I."/>
            <person name="Pazour G.J."/>
            <person name="Ren Q."/>
            <person name="Paulsen I."/>
            <person name="Delwiche C."/>
            <person name="Schmutz J."/>
            <person name="Rokhsar D."/>
            <person name="Van de Peer Y."/>
            <person name="Moreau H."/>
            <person name="Grigoriev I.V."/>
        </authorList>
    </citation>
    <scope>NUCLEOTIDE SEQUENCE [LARGE SCALE GENOMIC DNA]</scope>
    <source>
        <strain evidence="2 3">CCE9901</strain>
    </source>
</reference>